<sequence length="77" mass="8575">MKVALSQDYADDVQVQMVTPQPDSMTSNPDGLRLTFEPERPGPLPITLFVEPERPGVGCGKLSVNGAQFVFRQWTWP</sequence>
<dbReference type="Proteomes" id="UP001064971">
    <property type="component" value="Plasmid pDAETH-3"/>
</dbReference>
<name>A0ABM8ALF7_9DEIO</name>
<geneLocation type="plasmid" evidence="1 2">
    <name>pDAETH-3</name>
</geneLocation>
<keyword evidence="1" id="KW-0614">Plasmid</keyword>
<reference evidence="1" key="1">
    <citation type="submission" date="2022-07" db="EMBL/GenBank/DDBJ databases">
        <title>Complete Genome Sequence of the Radioresistant Bacterium Deinococcus aetherius ST0316, Isolated from the Air Dust collected in Lower Stratosphere above Japan.</title>
        <authorList>
            <person name="Satoh K."/>
            <person name="Hagiwara K."/>
            <person name="Katsumata K."/>
            <person name="Kubo A."/>
            <person name="Yokobori S."/>
            <person name="Yamagishi A."/>
            <person name="Oono Y."/>
            <person name="Narumi I."/>
        </authorList>
    </citation>
    <scope>NUCLEOTIDE SEQUENCE</scope>
    <source>
        <strain evidence="1">ST0316</strain>
        <plasmid evidence="1">pDAETH-3</plasmid>
    </source>
</reference>
<protein>
    <submittedName>
        <fullName evidence="1">Uncharacterized protein</fullName>
    </submittedName>
</protein>
<dbReference type="EMBL" id="AP026563">
    <property type="protein sequence ID" value="BDP44677.1"/>
    <property type="molecule type" value="Genomic_DNA"/>
</dbReference>
<gene>
    <name evidence="1" type="ORF">DAETH_46460</name>
</gene>
<accession>A0ABM8ALF7</accession>
<organism evidence="1 2">
    <name type="scientific">Deinococcus aetherius</name>
    <dbReference type="NCBI Taxonomy" id="200252"/>
    <lineage>
        <taxon>Bacteria</taxon>
        <taxon>Thermotogati</taxon>
        <taxon>Deinococcota</taxon>
        <taxon>Deinococci</taxon>
        <taxon>Deinococcales</taxon>
        <taxon>Deinococcaceae</taxon>
        <taxon>Deinococcus</taxon>
    </lineage>
</organism>
<evidence type="ECO:0000313" key="1">
    <source>
        <dbReference type="EMBL" id="BDP44677.1"/>
    </source>
</evidence>
<evidence type="ECO:0000313" key="2">
    <source>
        <dbReference type="Proteomes" id="UP001064971"/>
    </source>
</evidence>
<keyword evidence="2" id="KW-1185">Reference proteome</keyword>
<dbReference type="RefSeq" id="WP_264778615.1">
    <property type="nucleotide sequence ID" value="NZ_AP026563.1"/>
</dbReference>
<proteinExistence type="predicted"/>